<dbReference type="Pfam" id="PF01964">
    <property type="entry name" value="ThiC_Rad_SAM"/>
    <property type="match status" value="1"/>
</dbReference>
<evidence type="ECO:0000256" key="5">
    <source>
        <dbReference type="ARBA" id="ARBA00022833"/>
    </source>
</evidence>
<dbReference type="GO" id="GO:0051539">
    <property type="term" value="F:4 iron, 4 sulfur cluster binding"/>
    <property type="evidence" value="ECO:0007669"/>
    <property type="project" value="UniProtKB-KW"/>
</dbReference>
<dbReference type="PANTHER" id="PTHR30557">
    <property type="entry name" value="THIAMINE BIOSYNTHESIS PROTEIN THIC"/>
    <property type="match status" value="1"/>
</dbReference>
<dbReference type="PANTHER" id="PTHR30557:SF1">
    <property type="entry name" value="PHOSPHOMETHYLPYRIMIDINE SYNTHASE, CHLOROPLASTIC"/>
    <property type="match status" value="1"/>
</dbReference>
<evidence type="ECO:0000313" key="10">
    <source>
        <dbReference type="Proteomes" id="UP000823928"/>
    </source>
</evidence>
<sequence length="383" mass="41978">MKLTIGNSVRKKSMLVGNEEFPKILASIGASNTSDSLDIEINKAQIAKKYGADIIIDHTLLPTYNEIHKRLLDSIDLPLSTIAVYDRAADVLYGDNKPYFTEEDVINGIEDKAKLGVDMLTIHASVLKEDLSYFKTGGRIISCTSRGGTMVLTNIKKTGKENFYFTYFDEILKIAKRYRVTLSLGSVFRPANIYDAIHNNQKYWEEIKRNAALVKRATDMDVGIMVEGIGHCPINLIPSLVKKSKEILNAPYRVLTVATDCGLGYDHVTSAIATSSAVSAGADFVTAVSRSEHLGLPSVEDVKEAVITAKIATYAGYIARTGNVSLDKKMAEARNKVGCKGSIDCAIVPKMTEEELYKHKIESDKKCTMCGPFCALKSGDALK</sequence>
<name>A0A9D1EYZ9_9BACT</name>
<keyword evidence="2" id="KW-0004">4Fe-4S</keyword>
<keyword evidence="5" id="KW-0862">Zinc</keyword>
<keyword evidence="7" id="KW-0411">Iron-sulfur</keyword>
<comment type="cofactor">
    <cofactor evidence="1">
        <name>[4Fe-4S] cluster</name>
        <dbReference type="ChEBI" id="CHEBI:49883"/>
    </cofactor>
</comment>
<reference evidence="9" key="2">
    <citation type="journal article" date="2021" name="PeerJ">
        <title>Extensive microbial diversity within the chicken gut microbiome revealed by metagenomics and culture.</title>
        <authorList>
            <person name="Gilroy R."/>
            <person name="Ravi A."/>
            <person name="Getino M."/>
            <person name="Pursley I."/>
            <person name="Horton D.L."/>
            <person name="Alikhan N.F."/>
            <person name="Baker D."/>
            <person name="Gharbi K."/>
            <person name="Hall N."/>
            <person name="Watson M."/>
            <person name="Adriaenssens E.M."/>
            <person name="Foster-Nyarko E."/>
            <person name="Jarju S."/>
            <person name="Secka A."/>
            <person name="Antonio M."/>
            <person name="Oren A."/>
            <person name="Chaudhuri R.R."/>
            <person name="La Ragione R."/>
            <person name="Hildebrand F."/>
            <person name="Pallen M.J."/>
        </authorList>
    </citation>
    <scope>NUCLEOTIDE SEQUENCE</scope>
    <source>
        <strain evidence="9">6276</strain>
    </source>
</reference>
<comment type="caution">
    <text evidence="9">The sequence shown here is derived from an EMBL/GenBank/DDBJ whole genome shotgun (WGS) entry which is preliminary data.</text>
</comment>
<dbReference type="GO" id="GO:0009228">
    <property type="term" value="P:thiamine biosynthetic process"/>
    <property type="evidence" value="ECO:0007669"/>
    <property type="project" value="InterPro"/>
</dbReference>
<keyword evidence="8" id="KW-0456">Lyase</keyword>
<dbReference type="AlphaFoldDB" id="A0A9D1EYZ9"/>
<evidence type="ECO:0000256" key="3">
    <source>
        <dbReference type="ARBA" id="ARBA00022691"/>
    </source>
</evidence>
<evidence type="ECO:0000256" key="8">
    <source>
        <dbReference type="ARBA" id="ARBA00023239"/>
    </source>
</evidence>
<dbReference type="GO" id="GO:0016829">
    <property type="term" value="F:lyase activity"/>
    <property type="evidence" value="ECO:0007669"/>
    <property type="project" value="UniProtKB-KW"/>
</dbReference>
<dbReference type="EMBL" id="DVIU01000139">
    <property type="protein sequence ID" value="HIS36398.1"/>
    <property type="molecule type" value="Genomic_DNA"/>
</dbReference>
<dbReference type="Gene3D" id="3.20.20.540">
    <property type="entry name" value="Radical SAM ThiC family, central domain"/>
    <property type="match status" value="1"/>
</dbReference>
<dbReference type="Proteomes" id="UP000823928">
    <property type="component" value="Unassembled WGS sequence"/>
</dbReference>
<dbReference type="InterPro" id="IPR002817">
    <property type="entry name" value="ThiC/BzaA/B"/>
</dbReference>
<accession>A0A9D1EYZ9</accession>
<evidence type="ECO:0000256" key="7">
    <source>
        <dbReference type="ARBA" id="ARBA00023014"/>
    </source>
</evidence>
<organism evidence="9 10">
    <name type="scientific">Candidatus Scatousia excrementigallinarum</name>
    <dbReference type="NCBI Taxonomy" id="2840935"/>
    <lineage>
        <taxon>Bacteria</taxon>
        <taxon>Candidatus Scatousia</taxon>
    </lineage>
</organism>
<evidence type="ECO:0000256" key="6">
    <source>
        <dbReference type="ARBA" id="ARBA00023004"/>
    </source>
</evidence>
<keyword evidence="6" id="KW-0408">Iron</keyword>
<keyword evidence="3" id="KW-0949">S-adenosyl-L-methionine</keyword>
<evidence type="ECO:0000256" key="1">
    <source>
        <dbReference type="ARBA" id="ARBA00001966"/>
    </source>
</evidence>
<reference evidence="9" key="1">
    <citation type="submission" date="2020-10" db="EMBL/GenBank/DDBJ databases">
        <authorList>
            <person name="Gilroy R."/>
        </authorList>
    </citation>
    <scope>NUCLEOTIDE SEQUENCE</scope>
    <source>
        <strain evidence="9">6276</strain>
    </source>
</reference>
<evidence type="ECO:0000313" key="9">
    <source>
        <dbReference type="EMBL" id="HIS36398.1"/>
    </source>
</evidence>
<keyword evidence="4" id="KW-0479">Metal-binding</keyword>
<dbReference type="GO" id="GO:0046872">
    <property type="term" value="F:metal ion binding"/>
    <property type="evidence" value="ECO:0007669"/>
    <property type="project" value="UniProtKB-KW"/>
</dbReference>
<proteinExistence type="predicted"/>
<dbReference type="InterPro" id="IPR038521">
    <property type="entry name" value="ThiC/Bza_core_dom"/>
</dbReference>
<protein>
    <submittedName>
        <fullName evidence="9">Phosphomethylpyrimidine synthase ThiC</fullName>
    </submittedName>
</protein>
<evidence type="ECO:0000256" key="2">
    <source>
        <dbReference type="ARBA" id="ARBA00022485"/>
    </source>
</evidence>
<evidence type="ECO:0000256" key="4">
    <source>
        <dbReference type="ARBA" id="ARBA00022723"/>
    </source>
</evidence>
<gene>
    <name evidence="9" type="ORF">IAC10_07185</name>
</gene>